<keyword evidence="3" id="KW-1185">Reference proteome</keyword>
<evidence type="ECO:0000313" key="3">
    <source>
        <dbReference type="Proteomes" id="UP001424459"/>
    </source>
</evidence>
<evidence type="ECO:0000259" key="1">
    <source>
        <dbReference type="Pfam" id="PF04575"/>
    </source>
</evidence>
<dbReference type="Gene3D" id="1.25.40.10">
    <property type="entry name" value="Tetratricopeptide repeat domain"/>
    <property type="match status" value="1"/>
</dbReference>
<comment type="caution">
    <text evidence="2">The sequence shown here is derived from an EMBL/GenBank/DDBJ whole genome shotgun (WGS) entry which is preliminary data.</text>
</comment>
<dbReference type="Pfam" id="PF04575">
    <property type="entry name" value="SlipAM"/>
    <property type="match status" value="1"/>
</dbReference>
<proteinExistence type="predicted"/>
<gene>
    <name evidence="2" type="ORF">GCM10022281_20840</name>
</gene>
<dbReference type="RefSeq" id="WP_344697015.1">
    <property type="nucleotide sequence ID" value="NZ_BAABBR010000001.1"/>
</dbReference>
<dbReference type="EMBL" id="BAABBR010000001">
    <property type="protein sequence ID" value="GAA4039806.1"/>
    <property type="molecule type" value="Genomic_DNA"/>
</dbReference>
<dbReference type="InterPro" id="IPR007655">
    <property type="entry name" value="Slam_C"/>
</dbReference>
<sequence length="428" mass="46120">MLILMGAAAVVAAPAPQAVQLSPVQLFGLAARLEAEGRSAEVEAAYEALENDPDLEIRTEARFRHAMLLVRLKRLEPAAVLLRRILDDKPDAQRVRLELAAVLAQMGNLDAARAQLRAASAGPLPPEVRLLVERSALALRSVKPFGGSLSLGLAGDSNINRATSSDTLGTIIGDFTLSPDARETSGTGLRAEGQAYVRAPLGRHSVTASIGGSANLYRRSEFNDVNLSARAGPELTLGKRRLSLAANAGRRWFGGDRLNDSAGVSADLLQPLGARTQGRVGLASTRLFHHRNRLEEGWIHGATLSLDQAIGPRGAVGGSASLSRYDARDPGFANWTRGLALYGYREVGRASLTLALSGSRLTADERLFLYPEKRRDTLLRAQLGATFRQLETRGFAPQVKLVAERNKSSIGIYDYRRQAVEFGVVRAF</sequence>
<evidence type="ECO:0000313" key="2">
    <source>
        <dbReference type="EMBL" id="GAA4039806.1"/>
    </source>
</evidence>
<accession>A0ABP7UBJ2</accession>
<dbReference type="InterPro" id="IPR011990">
    <property type="entry name" value="TPR-like_helical_dom_sf"/>
</dbReference>
<feature type="domain" description="Surface lipoprotein assembly modifier C-terminal" evidence="1">
    <location>
        <begin position="150"/>
        <end position="422"/>
    </location>
</feature>
<organism evidence="2 3">
    <name type="scientific">Sphingomonas rosea</name>
    <dbReference type="NCBI Taxonomy" id="335605"/>
    <lineage>
        <taxon>Bacteria</taxon>
        <taxon>Pseudomonadati</taxon>
        <taxon>Pseudomonadota</taxon>
        <taxon>Alphaproteobacteria</taxon>
        <taxon>Sphingomonadales</taxon>
        <taxon>Sphingomonadaceae</taxon>
        <taxon>Sphingomonas</taxon>
    </lineage>
</organism>
<dbReference type="Pfam" id="PF14559">
    <property type="entry name" value="TPR_19"/>
    <property type="match status" value="1"/>
</dbReference>
<reference evidence="3" key="1">
    <citation type="journal article" date="2019" name="Int. J. Syst. Evol. Microbiol.">
        <title>The Global Catalogue of Microorganisms (GCM) 10K type strain sequencing project: providing services to taxonomists for standard genome sequencing and annotation.</title>
        <authorList>
            <consortium name="The Broad Institute Genomics Platform"/>
            <consortium name="The Broad Institute Genome Sequencing Center for Infectious Disease"/>
            <person name="Wu L."/>
            <person name="Ma J."/>
        </authorList>
    </citation>
    <scope>NUCLEOTIDE SEQUENCE [LARGE SCALE GENOMIC DNA]</scope>
    <source>
        <strain evidence="3">JCM 17564</strain>
    </source>
</reference>
<protein>
    <recommendedName>
        <fullName evidence="1">Surface lipoprotein assembly modifier C-terminal domain-containing protein</fullName>
    </recommendedName>
</protein>
<name>A0ABP7UBJ2_9SPHN</name>
<dbReference type="Proteomes" id="UP001424459">
    <property type="component" value="Unassembled WGS sequence"/>
</dbReference>
<dbReference type="SUPFAM" id="SSF48452">
    <property type="entry name" value="TPR-like"/>
    <property type="match status" value="1"/>
</dbReference>